<evidence type="ECO:0000313" key="3">
    <source>
        <dbReference type="WBParaSite" id="ACRNAN_scaffold2266.g15103.t1"/>
    </source>
</evidence>
<accession>A0A914DCK6</accession>
<dbReference type="AlphaFoldDB" id="A0A914DCK6"/>
<dbReference type="InterPro" id="IPR005135">
    <property type="entry name" value="Endo/exonuclease/phosphatase"/>
</dbReference>
<dbReference type="WBParaSite" id="ACRNAN_scaffold2266.g15103.t1">
    <property type="protein sequence ID" value="ACRNAN_scaffold2266.g15103.t1"/>
    <property type="gene ID" value="ACRNAN_scaffold2266.g15103"/>
</dbReference>
<sequence>MSISINISPAESLHPQRHWITLDEGKEFHENLKFRVCTYNLLDTKHAKRDKYDYCIDEVLSWGYRKSLIIKQVLDYSPDLMSFQEVEPAMYNDLKLELKNYDSTYFQKTPYSRKKDKKNPKEVELYKIPIIFCGTHIYWNPEFVDVKLIQTMILLSELKEFRCFIADEIDEEKIPMIIAGDFNSIPKSSVFSYITKGYLLRTNKELGPFLGKNYLDSLSDSNDPRFYQHGLKLDSLSQQYVPFTNFWTKFKDTLDYIFSTPDLLCLKVLGPIDDKWYINNRIIGFPNEFVPSDHIPVVVEYAYVMEE</sequence>
<organism evidence="2 3">
    <name type="scientific">Acrobeloides nanus</name>
    <dbReference type="NCBI Taxonomy" id="290746"/>
    <lineage>
        <taxon>Eukaryota</taxon>
        <taxon>Metazoa</taxon>
        <taxon>Ecdysozoa</taxon>
        <taxon>Nematoda</taxon>
        <taxon>Chromadorea</taxon>
        <taxon>Rhabditida</taxon>
        <taxon>Tylenchina</taxon>
        <taxon>Cephalobomorpha</taxon>
        <taxon>Cephaloboidea</taxon>
        <taxon>Cephalobidae</taxon>
        <taxon>Acrobeloides</taxon>
    </lineage>
</organism>
<dbReference type="InterPro" id="IPR050410">
    <property type="entry name" value="CCR4/nocturin_mRNA_transcr"/>
</dbReference>
<dbReference type="SUPFAM" id="SSF56219">
    <property type="entry name" value="DNase I-like"/>
    <property type="match status" value="1"/>
</dbReference>
<keyword evidence="2" id="KW-1185">Reference proteome</keyword>
<dbReference type="Pfam" id="PF03372">
    <property type="entry name" value="Exo_endo_phos"/>
    <property type="match status" value="1"/>
</dbReference>
<dbReference type="InterPro" id="IPR036691">
    <property type="entry name" value="Endo/exonu/phosph_ase_sf"/>
</dbReference>
<name>A0A914DCK6_9BILA</name>
<dbReference type="Proteomes" id="UP000887540">
    <property type="component" value="Unplaced"/>
</dbReference>
<proteinExistence type="predicted"/>
<dbReference type="Gene3D" id="3.60.10.10">
    <property type="entry name" value="Endonuclease/exonuclease/phosphatase"/>
    <property type="match status" value="1"/>
</dbReference>
<evidence type="ECO:0000259" key="1">
    <source>
        <dbReference type="Pfam" id="PF03372"/>
    </source>
</evidence>
<feature type="domain" description="Endonuclease/exonuclease/phosphatase" evidence="1">
    <location>
        <begin position="58"/>
        <end position="294"/>
    </location>
</feature>
<evidence type="ECO:0000313" key="2">
    <source>
        <dbReference type="Proteomes" id="UP000887540"/>
    </source>
</evidence>
<dbReference type="GO" id="GO:0000175">
    <property type="term" value="F:3'-5'-RNA exonuclease activity"/>
    <property type="evidence" value="ECO:0007669"/>
    <property type="project" value="TreeGrafter"/>
</dbReference>
<dbReference type="PANTHER" id="PTHR12121">
    <property type="entry name" value="CARBON CATABOLITE REPRESSOR PROTEIN 4"/>
    <property type="match status" value="1"/>
</dbReference>
<protein>
    <submittedName>
        <fullName evidence="3">Endonuclease/exonuclease/phosphatase domain-containing protein</fullName>
    </submittedName>
</protein>
<dbReference type="PANTHER" id="PTHR12121:SF100">
    <property type="entry name" value="POLY(A)-SPECIFIC RIBONUCLEASE"/>
    <property type="match status" value="1"/>
</dbReference>
<reference evidence="3" key="1">
    <citation type="submission" date="2022-11" db="UniProtKB">
        <authorList>
            <consortium name="WormBaseParasite"/>
        </authorList>
    </citation>
    <scope>IDENTIFICATION</scope>
</reference>